<comment type="caution">
    <text evidence="1">The sequence shown here is derived from an EMBL/GenBank/DDBJ whole genome shotgun (WGS) entry which is preliminary data.</text>
</comment>
<protein>
    <submittedName>
        <fullName evidence="1">Uncharacterized protein</fullName>
    </submittedName>
</protein>
<sequence length="287" mass="33628">METAIAIYNKIRVLSKTDILNPQISELFIEIYRVCSEILQLYSRIPLVSKIPDKQYFVFQKEKRNSRAINVALFIDDSHEVEKIVGFIFRNQLDFTNPRDITKALYTMAISFCSVIDLFKNGDQKTPGTFFEYFISHWFALMLQIQPQVSIDVLNLDMRTSLPTDCIFDLGPNRPKIHLPVKTSTRERVIQVWAHQRVLDGVYGTGRFLGMLVCLAETKTDKTKLEVTEICLPDQWRLYQMFISQMYRVYYLDIPTKYVELNNIFPPINVKQFGDFFYEIKTLITRG</sequence>
<gene>
    <name evidence="1" type="ORF">J15TS10_46120</name>
</gene>
<dbReference type="RefSeq" id="WP_213594613.1">
    <property type="nucleotide sequence ID" value="NZ_BOSM01000012.1"/>
</dbReference>
<dbReference type="EMBL" id="BOSM01000012">
    <property type="protein sequence ID" value="GIP60798.1"/>
    <property type="molecule type" value="Genomic_DNA"/>
</dbReference>
<keyword evidence="2" id="KW-1185">Reference proteome</keyword>
<evidence type="ECO:0000313" key="1">
    <source>
        <dbReference type="EMBL" id="GIP60798.1"/>
    </source>
</evidence>
<reference evidence="1 2" key="1">
    <citation type="submission" date="2021-03" db="EMBL/GenBank/DDBJ databases">
        <title>Antimicrobial resistance genes in bacteria isolated from Japanese honey, and their potential for conferring macrolide and lincosamide resistance in the American foulbrood pathogen Paenibacillus larvae.</title>
        <authorList>
            <person name="Okamoto M."/>
            <person name="Kumagai M."/>
            <person name="Kanamori H."/>
            <person name="Takamatsu D."/>
        </authorList>
    </citation>
    <scope>NUCLEOTIDE SEQUENCE [LARGE SCALE GENOMIC DNA]</scope>
    <source>
        <strain evidence="1 2">J15TS10</strain>
    </source>
</reference>
<proteinExistence type="predicted"/>
<dbReference type="Proteomes" id="UP000681290">
    <property type="component" value="Unassembled WGS sequence"/>
</dbReference>
<name>A0ABQ4MY26_9BACL</name>
<accession>A0ABQ4MY26</accession>
<organism evidence="1 2">
    <name type="scientific">Paenibacillus woosongensis</name>
    <dbReference type="NCBI Taxonomy" id="307580"/>
    <lineage>
        <taxon>Bacteria</taxon>
        <taxon>Bacillati</taxon>
        <taxon>Bacillota</taxon>
        <taxon>Bacilli</taxon>
        <taxon>Bacillales</taxon>
        <taxon>Paenibacillaceae</taxon>
        <taxon>Paenibacillus</taxon>
    </lineage>
</organism>
<evidence type="ECO:0000313" key="2">
    <source>
        <dbReference type="Proteomes" id="UP000681290"/>
    </source>
</evidence>